<accession>A0A6C0TXY9</accession>
<organism evidence="2 3">
    <name type="scientific">Kineobactrum salinum</name>
    <dbReference type="NCBI Taxonomy" id="2708301"/>
    <lineage>
        <taxon>Bacteria</taxon>
        <taxon>Pseudomonadati</taxon>
        <taxon>Pseudomonadota</taxon>
        <taxon>Gammaproteobacteria</taxon>
        <taxon>Cellvibrionales</taxon>
        <taxon>Halieaceae</taxon>
        <taxon>Kineobactrum</taxon>
    </lineage>
</organism>
<dbReference type="PANTHER" id="PTHR31876">
    <property type="entry name" value="COV-LIKE PROTEIN 1"/>
    <property type="match status" value="1"/>
</dbReference>
<dbReference type="RefSeq" id="WP_163493911.1">
    <property type="nucleotide sequence ID" value="NZ_CP048711.1"/>
</dbReference>
<keyword evidence="1" id="KW-1133">Transmembrane helix</keyword>
<evidence type="ECO:0000313" key="2">
    <source>
        <dbReference type="EMBL" id="QIB64661.1"/>
    </source>
</evidence>
<dbReference type="Pfam" id="PF04367">
    <property type="entry name" value="DUF502"/>
    <property type="match status" value="1"/>
</dbReference>
<dbReference type="Proteomes" id="UP000477680">
    <property type="component" value="Chromosome"/>
</dbReference>
<keyword evidence="3" id="KW-1185">Reference proteome</keyword>
<feature type="transmembrane region" description="Helical" evidence="1">
    <location>
        <begin position="7"/>
        <end position="29"/>
    </location>
</feature>
<dbReference type="PANTHER" id="PTHR31876:SF26">
    <property type="entry name" value="PROTEIN LIKE COV 2"/>
    <property type="match status" value="1"/>
</dbReference>
<dbReference type="InterPro" id="IPR007462">
    <property type="entry name" value="COV1-like"/>
</dbReference>
<sequence length="200" mass="21594">MKRLASYALQGLVAVLPVALTVYLIYWLLLSMEAVASLAIRAVLPDDDWYFQGLGLLSALLVLILVGMLVDGYVVQHLLRLGDSLMSRIPLVKSVYGAIQDVLRALSITRDKSADSVVMVEVQPGMQLIGFITGRNIAPRLMPTGGEEIIGVYLPMSYQLGGYTVYVPVSSVQHVDISVEEAMRIAVTGASSTAEQAVVL</sequence>
<protein>
    <submittedName>
        <fullName evidence="2">DUF502 domain-containing protein</fullName>
    </submittedName>
</protein>
<evidence type="ECO:0000313" key="3">
    <source>
        <dbReference type="Proteomes" id="UP000477680"/>
    </source>
</evidence>
<gene>
    <name evidence="2" type="ORF">G3T16_03870</name>
</gene>
<dbReference type="AlphaFoldDB" id="A0A6C0TXY9"/>
<evidence type="ECO:0000256" key="1">
    <source>
        <dbReference type="SAM" id="Phobius"/>
    </source>
</evidence>
<keyword evidence="1" id="KW-0812">Transmembrane</keyword>
<name>A0A6C0TXY9_9GAMM</name>
<dbReference type="EMBL" id="CP048711">
    <property type="protein sequence ID" value="QIB64661.1"/>
    <property type="molecule type" value="Genomic_DNA"/>
</dbReference>
<reference evidence="2 3" key="1">
    <citation type="submission" date="2020-02" db="EMBL/GenBank/DDBJ databases">
        <title>Genome sequencing for Kineobactrum sp. M2.</title>
        <authorList>
            <person name="Park S.-J."/>
        </authorList>
    </citation>
    <scope>NUCLEOTIDE SEQUENCE [LARGE SCALE GENOMIC DNA]</scope>
    <source>
        <strain evidence="2 3">M2</strain>
    </source>
</reference>
<dbReference type="KEGG" id="kim:G3T16_03870"/>
<feature type="transmembrane region" description="Helical" evidence="1">
    <location>
        <begin position="49"/>
        <end position="70"/>
    </location>
</feature>
<keyword evidence="1" id="KW-0472">Membrane</keyword>
<proteinExistence type="predicted"/>